<dbReference type="AlphaFoldDB" id="A0A6G1GJZ0"/>
<dbReference type="InterPro" id="IPR005062">
    <property type="entry name" value="SAC3/GANP/THP3_conserved"/>
</dbReference>
<protein>
    <recommendedName>
        <fullName evidence="1">SAC3/GANP/THP3 conserved domain-containing protein</fullName>
    </recommendedName>
</protein>
<accession>A0A6G1GJZ0</accession>
<gene>
    <name evidence="2" type="ORF">K402DRAFT_305586</name>
</gene>
<name>A0A6G1GJZ0_9PEZI</name>
<dbReference type="Proteomes" id="UP000800041">
    <property type="component" value="Unassembled WGS sequence"/>
</dbReference>
<feature type="non-terminal residue" evidence="2">
    <location>
        <position position="1"/>
    </location>
</feature>
<sequence>IEDGTLAEPGKSYKLEDAIKIVGTCDAMCSTFERWDRILTNTVDPWEYHPSQGQTPIYDESRMVKRFRRPAAGSDDQIPSDLRPPTTLKETVDHLMQTIAPNGLENTHSFIFDRTRAVRNDFSIQSPEDEEGVSLSMDCFEQIAVWHILSLHHCSRWLHPKGERYHYEWFLDRAQAVNAFTSLIYLYADHHQTYLSPREPEMCALVLNINLMDMSFNYKARTGYFPPQVWNDPMVRRAVKLRETFEADVKGPRYSKFWDGRDVPKLINPADPESFWKELEQKEYTYLEACALEVAFYNVRLHYLNIIKKSSKRESKNPFAPQDNDEWTVENLQALLGFDSPDHTREFLTTHD</sequence>
<dbReference type="Pfam" id="PF03399">
    <property type="entry name" value="SAC3_GANP"/>
    <property type="match status" value="1"/>
</dbReference>
<proteinExistence type="predicted"/>
<feature type="non-terminal residue" evidence="2">
    <location>
        <position position="352"/>
    </location>
</feature>
<dbReference type="GO" id="GO:0070390">
    <property type="term" value="C:transcription export complex 2"/>
    <property type="evidence" value="ECO:0007669"/>
    <property type="project" value="TreeGrafter"/>
</dbReference>
<dbReference type="OrthoDB" id="264795at2759"/>
<dbReference type="GO" id="GO:0006406">
    <property type="term" value="P:mRNA export from nucleus"/>
    <property type="evidence" value="ECO:0007669"/>
    <property type="project" value="TreeGrafter"/>
</dbReference>
<dbReference type="GO" id="GO:0005737">
    <property type="term" value="C:cytoplasm"/>
    <property type="evidence" value="ECO:0007669"/>
    <property type="project" value="TreeGrafter"/>
</dbReference>
<dbReference type="Gene3D" id="1.25.40.990">
    <property type="match status" value="1"/>
</dbReference>
<evidence type="ECO:0000313" key="2">
    <source>
        <dbReference type="EMBL" id="KAF1981150.1"/>
    </source>
</evidence>
<dbReference type="PANTHER" id="PTHR12436:SF3">
    <property type="entry name" value="GERMINAL-CENTER ASSOCIATED NUCLEAR PROTEIN"/>
    <property type="match status" value="1"/>
</dbReference>
<feature type="domain" description="SAC3/GANP/THP3 conserved" evidence="1">
    <location>
        <begin position="28"/>
        <end position="351"/>
    </location>
</feature>
<dbReference type="EMBL" id="ML977206">
    <property type="protein sequence ID" value="KAF1981150.1"/>
    <property type="molecule type" value="Genomic_DNA"/>
</dbReference>
<evidence type="ECO:0000259" key="1">
    <source>
        <dbReference type="Pfam" id="PF03399"/>
    </source>
</evidence>
<reference evidence="2" key="1">
    <citation type="journal article" date="2020" name="Stud. Mycol.">
        <title>101 Dothideomycetes genomes: a test case for predicting lifestyles and emergence of pathogens.</title>
        <authorList>
            <person name="Haridas S."/>
            <person name="Albert R."/>
            <person name="Binder M."/>
            <person name="Bloem J."/>
            <person name="Labutti K."/>
            <person name="Salamov A."/>
            <person name="Andreopoulos B."/>
            <person name="Baker S."/>
            <person name="Barry K."/>
            <person name="Bills G."/>
            <person name="Bluhm B."/>
            <person name="Cannon C."/>
            <person name="Castanera R."/>
            <person name="Culley D."/>
            <person name="Daum C."/>
            <person name="Ezra D."/>
            <person name="Gonzalez J."/>
            <person name="Henrissat B."/>
            <person name="Kuo A."/>
            <person name="Liang C."/>
            <person name="Lipzen A."/>
            <person name="Lutzoni F."/>
            <person name="Magnuson J."/>
            <person name="Mondo S."/>
            <person name="Nolan M."/>
            <person name="Ohm R."/>
            <person name="Pangilinan J."/>
            <person name="Park H.-J."/>
            <person name="Ramirez L."/>
            <person name="Alfaro M."/>
            <person name="Sun H."/>
            <person name="Tritt A."/>
            <person name="Yoshinaga Y."/>
            <person name="Zwiers L.-H."/>
            <person name="Turgeon B."/>
            <person name="Goodwin S."/>
            <person name="Spatafora J."/>
            <person name="Crous P."/>
            <person name="Grigoriev I."/>
        </authorList>
    </citation>
    <scope>NUCLEOTIDE SEQUENCE</scope>
    <source>
        <strain evidence="2">CBS 113979</strain>
    </source>
</reference>
<organism evidence="2 3">
    <name type="scientific">Aulographum hederae CBS 113979</name>
    <dbReference type="NCBI Taxonomy" id="1176131"/>
    <lineage>
        <taxon>Eukaryota</taxon>
        <taxon>Fungi</taxon>
        <taxon>Dikarya</taxon>
        <taxon>Ascomycota</taxon>
        <taxon>Pezizomycotina</taxon>
        <taxon>Dothideomycetes</taxon>
        <taxon>Pleosporomycetidae</taxon>
        <taxon>Aulographales</taxon>
        <taxon>Aulographaceae</taxon>
    </lineage>
</organism>
<dbReference type="InterPro" id="IPR045107">
    <property type="entry name" value="SAC3/GANP/THP3"/>
</dbReference>
<evidence type="ECO:0000313" key="3">
    <source>
        <dbReference type="Proteomes" id="UP000800041"/>
    </source>
</evidence>
<dbReference type="PANTHER" id="PTHR12436">
    <property type="entry name" value="80 KDA MCM3-ASSOCIATED PROTEIN"/>
    <property type="match status" value="1"/>
</dbReference>
<keyword evidence="3" id="KW-1185">Reference proteome</keyword>